<evidence type="ECO:0000313" key="2">
    <source>
        <dbReference type="Proteomes" id="UP000005239"/>
    </source>
</evidence>
<accession>A0A2A6CQN7</accession>
<reference evidence="1" key="2">
    <citation type="submission" date="2022-06" db="UniProtKB">
        <authorList>
            <consortium name="EnsemblMetazoa"/>
        </authorList>
    </citation>
    <scope>IDENTIFICATION</scope>
    <source>
        <strain evidence="1">PS312</strain>
    </source>
</reference>
<evidence type="ECO:0000313" key="1">
    <source>
        <dbReference type="EnsemblMetazoa" id="PPA27389.1"/>
    </source>
</evidence>
<organism evidence="1 2">
    <name type="scientific">Pristionchus pacificus</name>
    <name type="common">Parasitic nematode worm</name>
    <dbReference type="NCBI Taxonomy" id="54126"/>
    <lineage>
        <taxon>Eukaryota</taxon>
        <taxon>Metazoa</taxon>
        <taxon>Ecdysozoa</taxon>
        <taxon>Nematoda</taxon>
        <taxon>Chromadorea</taxon>
        <taxon>Rhabditida</taxon>
        <taxon>Rhabditina</taxon>
        <taxon>Diplogasteromorpha</taxon>
        <taxon>Diplogasteroidea</taxon>
        <taxon>Neodiplogasteridae</taxon>
        <taxon>Pristionchus</taxon>
    </lineage>
</organism>
<dbReference type="AlphaFoldDB" id="A0A2A6CQN7"/>
<dbReference type="Proteomes" id="UP000005239">
    <property type="component" value="Unassembled WGS sequence"/>
</dbReference>
<name>A0A2A6CQN7_PRIPA</name>
<reference evidence="2" key="1">
    <citation type="journal article" date="2008" name="Nat. Genet.">
        <title>The Pristionchus pacificus genome provides a unique perspective on nematode lifestyle and parasitism.</title>
        <authorList>
            <person name="Dieterich C."/>
            <person name="Clifton S.W."/>
            <person name="Schuster L.N."/>
            <person name="Chinwalla A."/>
            <person name="Delehaunty K."/>
            <person name="Dinkelacker I."/>
            <person name="Fulton L."/>
            <person name="Fulton R."/>
            <person name="Godfrey J."/>
            <person name="Minx P."/>
            <person name="Mitreva M."/>
            <person name="Roeseler W."/>
            <person name="Tian H."/>
            <person name="Witte H."/>
            <person name="Yang S.P."/>
            <person name="Wilson R.K."/>
            <person name="Sommer R.J."/>
        </authorList>
    </citation>
    <scope>NUCLEOTIDE SEQUENCE [LARGE SCALE GENOMIC DNA]</scope>
    <source>
        <strain evidence="2">PS312</strain>
    </source>
</reference>
<sequence>MKMAHLVRRMGLIRAFLLLAIVAASSHACIPTKTPEKGIPATPGGPSGPIWLRGCSDAIISPTSVTCASGSHMIVFRTDDPNAAFQTPGILECKGTDWILSNNGKTLLDHTNGLASTGTVACII</sequence>
<dbReference type="EnsemblMetazoa" id="PPA27389.1">
    <property type="protein sequence ID" value="PPA27389.1"/>
    <property type="gene ID" value="WBGene00116943"/>
</dbReference>
<accession>A0A8R1YR16</accession>
<gene>
    <name evidence="1" type="primary">WBGene00116943</name>
</gene>
<proteinExistence type="predicted"/>
<keyword evidence="2" id="KW-1185">Reference proteome</keyword>
<protein>
    <submittedName>
        <fullName evidence="1">Uncharacterized protein</fullName>
    </submittedName>
</protein>